<proteinExistence type="predicted"/>
<evidence type="ECO:0000259" key="2">
    <source>
        <dbReference type="Pfam" id="PF05378"/>
    </source>
</evidence>
<dbReference type="SUPFAM" id="SSF53067">
    <property type="entry name" value="Actin-like ATPase domain"/>
    <property type="match status" value="1"/>
</dbReference>
<dbReference type="EMBL" id="BJVJ01000022">
    <property type="protein sequence ID" value="GEL23677.1"/>
    <property type="molecule type" value="Genomic_DNA"/>
</dbReference>
<feature type="domain" description="Hydantoinase/oxoprolinase N-terminal" evidence="2">
    <location>
        <begin position="6"/>
        <end position="184"/>
    </location>
</feature>
<reference evidence="4 5" key="1">
    <citation type="submission" date="2019-07" db="EMBL/GenBank/DDBJ databases">
        <title>Whole genome shotgun sequence of Pseudonocardia sulfidoxydans NBRC 16205.</title>
        <authorList>
            <person name="Hosoyama A."/>
            <person name="Uohara A."/>
            <person name="Ohji S."/>
            <person name="Ichikawa N."/>
        </authorList>
    </citation>
    <scope>NUCLEOTIDE SEQUENCE [LARGE SCALE GENOMIC DNA]</scope>
    <source>
        <strain evidence="4 5">NBRC 16205</strain>
    </source>
</reference>
<dbReference type="Pfam" id="PF05378">
    <property type="entry name" value="Hydant_A_N"/>
    <property type="match status" value="1"/>
</dbReference>
<dbReference type="OrthoDB" id="9768323at2"/>
<evidence type="ECO:0000259" key="3">
    <source>
        <dbReference type="Pfam" id="PF19278"/>
    </source>
</evidence>
<dbReference type="PANTHER" id="PTHR11365:SF23">
    <property type="entry name" value="HYPOTHETICAL 5-OXOPROLINASE (EUROFUNG)-RELATED"/>
    <property type="match status" value="1"/>
</dbReference>
<dbReference type="InterPro" id="IPR049517">
    <property type="entry name" value="ACX-like_C"/>
</dbReference>
<dbReference type="RefSeq" id="WP_147107223.1">
    <property type="nucleotide sequence ID" value="NZ_BJVJ01000022.1"/>
</dbReference>
<accession>A0A511DGN4</accession>
<feature type="domain" description="Hydantoinase A/oxoprolinase" evidence="1">
    <location>
        <begin position="207"/>
        <end position="491"/>
    </location>
</feature>
<dbReference type="InterPro" id="IPR043129">
    <property type="entry name" value="ATPase_NBD"/>
</dbReference>
<dbReference type="GO" id="GO:0006749">
    <property type="term" value="P:glutathione metabolic process"/>
    <property type="evidence" value="ECO:0007669"/>
    <property type="project" value="TreeGrafter"/>
</dbReference>
<comment type="caution">
    <text evidence="4">The sequence shown here is derived from an EMBL/GenBank/DDBJ whole genome shotgun (WGS) entry which is preliminary data.</text>
</comment>
<dbReference type="GO" id="GO:0005829">
    <property type="term" value="C:cytosol"/>
    <property type="evidence" value="ECO:0007669"/>
    <property type="project" value="TreeGrafter"/>
</dbReference>
<dbReference type="PANTHER" id="PTHR11365">
    <property type="entry name" value="5-OXOPROLINASE RELATED"/>
    <property type="match status" value="1"/>
</dbReference>
<evidence type="ECO:0000259" key="1">
    <source>
        <dbReference type="Pfam" id="PF01968"/>
    </source>
</evidence>
<gene>
    <name evidence="4" type="ORF">PSU4_26310</name>
</gene>
<dbReference type="InterPro" id="IPR008040">
    <property type="entry name" value="Hydant_A_N"/>
</dbReference>
<protein>
    <submittedName>
        <fullName evidence="4">Methylhydantoinase</fullName>
    </submittedName>
</protein>
<evidence type="ECO:0000313" key="5">
    <source>
        <dbReference type="Proteomes" id="UP000321685"/>
    </source>
</evidence>
<dbReference type="GO" id="GO:0017168">
    <property type="term" value="F:5-oxoprolinase (ATP-hydrolyzing) activity"/>
    <property type="evidence" value="ECO:0007669"/>
    <property type="project" value="TreeGrafter"/>
</dbReference>
<dbReference type="Pfam" id="PF19278">
    <property type="entry name" value="Hydant_A_C"/>
    <property type="match status" value="1"/>
</dbReference>
<keyword evidence="5" id="KW-1185">Reference proteome</keyword>
<name>A0A511DGN4_9PSEU</name>
<sequence length="685" mass="72386">MPGSLRVSVDTGGTFTDVIAVDSDSGDLYAVKTASDREDPSRALVTGVEKVLGLAGRGFDDVSLLVHGSTTATNAVLEHEFDGIGLLVTQGFRHLIEIARQSVPDGYGNSFFWVKPPRLVPLHLVREVPERILYDGAVARELDEDAVVTAAEELVAEGVNRLAVCLLHSYANPDHERRIGELLAQRFPELFVSLSSVVLPEYREYERAMTTLLDVMVKPYCRTYLGNAEAELTRRAGPRPFLIMQSNGGVVTAKAAGERPVNMLLSGPAGGVLGAIEAARAAGISDIITLDVGGTSTDVALIEDLTVRLTSESVVESYPVKIPMIDIATVGTGGGSLAWVGPNHSLKVGPRSAGAVPGPIAYGRGGTEPTVTDAATVLNRFPASLVGGELVLDRDSARAAFEDFGRRFGLDADEAAAGVLEVAAAGQVAGIRQVSTSKGRDPAAYTLVAFGGAGPLLAAQVADFLGMTRVLVPPYPGNLSAFGLQVTDIKRDLVRTYVSPLEPRVADDLDVIWRELEEAGAAELTAEGVEDDDVEVIRGADARYVGEGYEVAVSVPAGLTGRPALDATIAAFHAEHHRIYGFSYDGKQDVEVVNLRVQAVGRLHRPPHRSRYEAAGAAAPAPTTRDVYWPGEGWRPCTIHDRAALTPGTSVAGPGVVEEYGATVVVPPGWQVTCDPAANLILTKG</sequence>
<organism evidence="4 5">
    <name type="scientific">Pseudonocardia sulfidoxydans NBRC 16205</name>
    <dbReference type="NCBI Taxonomy" id="1223511"/>
    <lineage>
        <taxon>Bacteria</taxon>
        <taxon>Bacillati</taxon>
        <taxon>Actinomycetota</taxon>
        <taxon>Actinomycetes</taxon>
        <taxon>Pseudonocardiales</taxon>
        <taxon>Pseudonocardiaceae</taxon>
        <taxon>Pseudonocardia</taxon>
    </lineage>
</organism>
<dbReference type="Proteomes" id="UP000321685">
    <property type="component" value="Unassembled WGS sequence"/>
</dbReference>
<evidence type="ECO:0000313" key="4">
    <source>
        <dbReference type="EMBL" id="GEL23677.1"/>
    </source>
</evidence>
<dbReference type="Pfam" id="PF01968">
    <property type="entry name" value="Hydantoinase_A"/>
    <property type="match status" value="1"/>
</dbReference>
<dbReference type="AlphaFoldDB" id="A0A511DGN4"/>
<feature type="domain" description="Acetophenone carboxylase-like C-terminal" evidence="3">
    <location>
        <begin position="505"/>
        <end position="676"/>
    </location>
</feature>
<dbReference type="InterPro" id="IPR002821">
    <property type="entry name" value="Hydantoinase_A"/>
</dbReference>
<dbReference type="InterPro" id="IPR045079">
    <property type="entry name" value="Oxoprolinase-like"/>
</dbReference>